<dbReference type="Proteomes" id="UP000002051">
    <property type="component" value="Chromosome 5"/>
</dbReference>
<evidence type="ECO:0000256" key="1">
    <source>
        <dbReference type="SAM" id="MobiDB-lite"/>
    </source>
</evidence>
<proteinExistence type="predicted"/>
<keyword evidence="2 3" id="KW-0812">Transmembrane</keyword>
<keyword evidence="5" id="KW-1185">Reference proteome</keyword>
<dbReference type="EMBL" id="CM001221">
    <property type="protein sequence ID" value="AES96407.1"/>
    <property type="molecule type" value="Genomic_DNA"/>
</dbReference>
<accession>G7K6X5</accession>
<feature type="region of interest" description="Disordered" evidence="1">
    <location>
        <begin position="47"/>
        <end position="73"/>
    </location>
</feature>
<dbReference type="PaxDb" id="3880-AES96407"/>
<reference evidence="3 5" key="1">
    <citation type="journal article" date="2011" name="Nature">
        <title>The Medicago genome provides insight into the evolution of rhizobial symbioses.</title>
        <authorList>
            <person name="Young N.D."/>
            <person name="Debelle F."/>
            <person name="Oldroyd G.E."/>
            <person name="Geurts R."/>
            <person name="Cannon S.B."/>
            <person name="Udvardi M.K."/>
            <person name="Benedito V.A."/>
            <person name="Mayer K.F."/>
            <person name="Gouzy J."/>
            <person name="Schoof H."/>
            <person name="Van de Peer Y."/>
            <person name="Proost S."/>
            <person name="Cook D.R."/>
            <person name="Meyers B.C."/>
            <person name="Spannagl M."/>
            <person name="Cheung F."/>
            <person name="De Mita S."/>
            <person name="Krishnakumar V."/>
            <person name="Gundlach H."/>
            <person name="Zhou S."/>
            <person name="Mudge J."/>
            <person name="Bharti A.K."/>
            <person name="Murray J.D."/>
            <person name="Naoumkina M.A."/>
            <person name="Rosen B."/>
            <person name="Silverstein K.A."/>
            <person name="Tang H."/>
            <person name="Rombauts S."/>
            <person name="Zhao P.X."/>
            <person name="Zhou P."/>
            <person name="Barbe V."/>
            <person name="Bardou P."/>
            <person name="Bechner M."/>
            <person name="Bellec A."/>
            <person name="Berger A."/>
            <person name="Berges H."/>
            <person name="Bidwell S."/>
            <person name="Bisseling T."/>
            <person name="Choisne N."/>
            <person name="Couloux A."/>
            <person name="Denny R."/>
            <person name="Deshpande S."/>
            <person name="Dai X."/>
            <person name="Doyle J.J."/>
            <person name="Dudez A.M."/>
            <person name="Farmer A.D."/>
            <person name="Fouteau S."/>
            <person name="Franken C."/>
            <person name="Gibelin C."/>
            <person name="Gish J."/>
            <person name="Goldstein S."/>
            <person name="Gonzalez A.J."/>
            <person name="Green P.J."/>
            <person name="Hallab A."/>
            <person name="Hartog M."/>
            <person name="Hua A."/>
            <person name="Humphray S.J."/>
            <person name="Jeong D.H."/>
            <person name="Jing Y."/>
            <person name="Jocker A."/>
            <person name="Kenton S.M."/>
            <person name="Kim D.J."/>
            <person name="Klee K."/>
            <person name="Lai H."/>
            <person name="Lang C."/>
            <person name="Lin S."/>
            <person name="Macmil S.L."/>
            <person name="Magdelenat G."/>
            <person name="Matthews L."/>
            <person name="McCorrison J."/>
            <person name="Monaghan E.L."/>
            <person name="Mun J.H."/>
            <person name="Najar F.Z."/>
            <person name="Nicholson C."/>
            <person name="Noirot C."/>
            <person name="O'Bleness M."/>
            <person name="Paule C.R."/>
            <person name="Poulain J."/>
            <person name="Prion F."/>
            <person name="Qin B."/>
            <person name="Qu C."/>
            <person name="Retzel E.F."/>
            <person name="Riddle C."/>
            <person name="Sallet E."/>
            <person name="Samain S."/>
            <person name="Samson N."/>
            <person name="Sanders I."/>
            <person name="Saurat O."/>
            <person name="Scarpelli C."/>
            <person name="Schiex T."/>
            <person name="Segurens B."/>
            <person name="Severin A.J."/>
            <person name="Sherrier D.J."/>
            <person name="Shi R."/>
            <person name="Sims S."/>
            <person name="Singer S.R."/>
            <person name="Sinharoy S."/>
            <person name="Sterck L."/>
            <person name="Viollet A."/>
            <person name="Wang B.B."/>
            <person name="Wang K."/>
            <person name="Wang M."/>
            <person name="Wang X."/>
            <person name="Warfsmann J."/>
            <person name="Weissenbach J."/>
            <person name="White D.D."/>
            <person name="White J.D."/>
            <person name="Wiley G.B."/>
            <person name="Wincker P."/>
            <person name="Xing Y."/>
            <person name="Yang L."/>
            <person name="Yao Z."/>
            <person name="Ying F."/>
            <person name="Zhai J."/>
            <person name="Zhou L."/>
            <person name="Zuber A."/>
            <person name="Denarie J."/>
            <person name="Dixon R.A."/>
            <person name="May G.D."/>
            <person name="Schwartz D.C."/>
            <person name="Rogers J."/>
            <person name="Quetier F."/>
            <person name="Town C.D."/>
            <person name="Roe B.A."/>
        </authorList>
    </citation>
    <scope>NUCLEOTIDE SEQUENCE [LARGE SCALE GENOMIC DNA]</scope>
    <source>
        <strain evidence="3">A17</strain>
        <strain evidence="4 5">cv. Jemalong A17</strain>
    </source>
</reference>
<evidence type="ECO:0000256" key="2">
    <source>
        <dbReference type="SAM" id="Phobius"/>
    </source>
</evidence>
<dbReference type="EnsemblPlants" id="AES96407">
    <property type="protein sequence ID" value="AES96407"/>
    <property type="gene ID" value="MTR_5g036810"/>
</dbReference>
<protein>
    <submittedName>
        <fullName evidence="3">Transmembrane protein, putative</fullName>
    </submittedName>
</protein>
<feature type="transmembrane region" description="Helical" evidence="2">
    <location>
        <begin position="20"/>
        <end position="38"/>
    </location>
</feature>
<gene>
    <name evidence="3" type="ordered locus">MTR_5g036810</name>
</gene>
<organism evidence="3 5">
    <name type="scientific">Medicago truncatula</name>
    <name type="common">Barrel medic</name>
    <name type="synonym">Medicago tribuloides</name>
    <dbReference type="NCBI Taxonomy" id="3880"/>
    <lineage>
        <taxon>Eukaryota</taxon>
        <taxon>Viridiplantae</taxon>
        <taxon>Streptophyta</taxon>
        <taxon>Embryophyta</taxon>
        <taxon>Tracheophyta</taxon>
        <taxon>Spermatophyta</taxon>
        <taxon>Magnoliopsida</taxon>
        <taxon>eudicotyledons</taxon>
        <taxon>Gunneridae</taxon>
        <taxon>Pentapetalae</taxon>
        <taxon>rosids</taxon>
        <taxon>fabids</taxon>
        <taxon>Fabales</taxon>
        <taxon>Fabaceae</taxon>
        <taxon>Papilionoideae</taxon>
        <taxon>50 kb inversion clade</taxon>
        <taxon>NPAAA clade</taxon>
        <taxon>Hologalegina</taxon>
        <taxon>IRL clade</taxon>
        <taxon>Trifolieae</taxon>
        <taxon>Medicago</taxon>
    </lineage>
</organism>
<sequence>MRKLHYPSLLSKYVSVHLIWSTYVLTINFAGIEELFEFKRKKLRQSIKPKAHDKRSTIQGRESGYASKTSKRAGSTIQAMKQFPLMENVEKMVVQNGGSVDHGVNGPPFRVFSINSSLQAGKRVANHIHNSTTLILSASRETSYTEWGEVEDVWWWAVEERWEYSIRSSFKMLKESRGVDGNISPLEEAVFEYLWKSMAPSKVVEFYLLLLLDRISRRVQIFCCAETSNHLFLHCEVALKVCSKIMRWLGLNFLTHPNLLFHLESWGGDQKSKKFKKGIRLIWHAVIWRIWKDRNDKMVTFMERGIHIAL</sequence>
<keyword evidence="2" id="KW-1133">Transmembrane helix</keyword>
<reference evidence="4" key="3">
    <citation type="submission" date="2015-04" db="UniProtKB">
        <authorList>
            <consortium name="EnsemblPlants"/>
        </authorList>
    </citation>
    <scope>IDENTIFICATION</scope>
    <source>
        <strain evidence="4">cv. Jemalong A17</strain>
    </source>
</reference>
<dbReference type="AlphaFoldDB" id="G7K6X5"/>
<keyword evidence="2" id="KW-0472">Membrane</keyword>
<name>G7K6X5_MEDTR</name>
<evidence type="ECO:0000313" key="4">
    <source>
        <dbReference type="EnsemblPlants" id="AES96407"/>
    </source>
</evidence>
<reference evidence="3 5" key="2">
    <citation type="journal article" date="2014" name="BMC Genomics">
        <title>An improved genome release (version Mt4.0) for the model legume Medicago truncatula.</title>
        <authorList>
            <person name="Tang H."/>
            <person name="Krishnakumar V."/>
            <person name="Bidwell S."/>
            <person name="Rosen B."/>
            <person name="Chan A."/>
            <person name="Zhou S."/>
            <person name="Gentzbittel L."/>
            <person name="Childs K.L."/>
            <person name="Yandell M."/>
            <person name="Gundlach H."/>
            <person name="Mayer K.F."/>
            <person name="Schwartz D.C."/>
            <person name="Town C.D."/>
        </authorList>
    </citation>
    <scope>GENOME REANNOTATION</scope>
    <source>
        <strain evidence="4 5">cv. Jemalong A17</strain>
    </source>
</reference>
<evidence type="ECO:0000313" key="5">
    <source>
        <dbReference type="Proteomes" id="UP000002051"/>
    </source>
</evidence>
<evidence type="ECO:0000313" key="3">
    <source>
        <dbReference type="EMBL" id="AES96407.1"/>
    </source>
</evidence>
<dbReference type="HOGENOM" id="CLU_898254_0_0_1"/>